<dbReference type="KEGG" id="rpe:RPE_3969"/>
<gene>
    <name evidence="1" type="ordered locus">RPE_3969</name>
</gene>
<name>Q07JI9_RHOP5</name>
<protein>
    <submittedName>
        <fullName evidence="1">Uncharacterized protein</fullName>
    </submittedName>
</protein>
<proteinExistence type="predicted"/>
<dbReference type="AlphaFoldDB" id="Q07JI9"/>
<accession>Q07JI9</accession>
<evidence type="ECO:0000313" key="1">
    <source>
        <dbReference type="EMBL" id="ABJ07895.1"/>
    </source>
</evidence>
<sequence length="97" mass="10100">MLSCGETISICSRMQLTFGAAMAGEAADDQGLSVLVDIARSAGTDLNPAQRLKLDALLAAGLIELVAPADLLEPAKYAVTRQGQRLLDERGIGANES</sequence>
<dbReference type="EMBL" id="CP000463">
    <property type="protein sequence ID" value="ABJ07895.1"/>
    <property type="molecule type" value="Genomic_DNA"/>
</dbReference>
<dbReference type="STRING" id="316055.RPE_3969"/>
<reference evidence="1" key="1">
    <citation type="submission" date="2006-09" db="EMBL/GenBank/DDBJ databases">
        <title>Complete sequence of Rhodopseudomonas palustris BisA53.</title>
        <authorList>
            <consortium name="US DOE Joint Genome Institute"/>
            <person name="Copeland A."/>
            <person name="Lucas S."/>
            <person name="Lapidus A."/>
            <person name="Barry K."/>
            <person name="Detter J.C."/>
            <person name="Glavina del Rio T."/>
            <person name="Hammon N."/>
            <person name="Israni S."/>
            <person name="Dalin E."/>
            <person name="Tice H."/>
            <person name="Pitluck S."/>
            <person name="Chain P."/>
            <person name="Malfatti S."/>
            <person name="Shin M."/>
            <person name="Vergez L."/>
            <person name="Schmutz J."/>
            <person name="Larimer F."/>
            <person name="Land M."/>
            <person name="Hauser L."/>
            <person name="Pelletier D.A."/>
            <person name="Kyrpides N."/>
            <person name="Kim E."/>
            <person name="Harwood C.S."/>
            <person name="Oda Y."/>
            <person name="Richardson P."/>
        </authorList>
    </citation>
    <scope>NUCLEOTIDE SEQUENCE [LARGE SCALE GENOMIC DNA]</scope>
    <source>
        <strain evidence="1">BisA53</strain>
    </source>
</reference>
<organism evidence="1">
    <name type="scientific">Rhodopseudomonas palustris (strain BisA53)</name>
    <dbReference type="NCBI Taxonomy" id="316055"/>
    <lineage>
        <taxon>Bacteria</taxon>
        <taxon>Pseudomonadati</taxon>
        <taxon>Pseudomonadota</taxon>
        <taxon>Alphaproteobacteria</taxon>
        <taxon>Hyphomicrobiales</taxon>
        <taxon>Nitrobacteraceae</taxon>
        <taxon>Rhodopseudomonas</taxon>
    </lineage>
</organism>
<dbReference type="HOGENOM" id="CLU_183056_0_0_5"/>